<proteinExistence type="predicted"/>
<reference evidence="2 3" key="1">
    <citation type="journal article" date="2020" name="Microorganisms">
        <title>Osmotic Adaptation and Compatible Solute Biosynthesis of Phototrophic Bacteria as Revealed from Genome Analyses.</title>
        <authorList>
            <person name="Imhoff J.F."/>
            <person name="Rahn T."/>
            <person name="Kunzel S."/>
            <person name="Keller A."/>
            <person name="Neulinger S.C."/>
        </authorList>
    </citation>
    <scope>NUCLEOTIDE SEQUENCE [LARGE SCALE GENOMIC DNA]</scope>
    <source>
        <strain evidence="2 3">DSM 15382</strain>
    </source>
</reference>
<name>A0ABS1D6I3_9PROT</name>
<gene>
    <name evidence="2" type="ORF">CKO45_28235</name>
</gene>
<keyword evidence="3" id="KW-1185">Reference proteome</keyword>
<feature type="region of interest" description="Disordered" evidence="1">
    <location>
        <begin position="48"/>
        <end position="166"/>
    </location>
</feature>
<organism evidence="2 3">
    <name type="scientific">Paracraurococcus ruber</name>
    <dbReference type="NCBI Taxonomy" id="77675"/>
    <lineage>
        <taxon>Bacteria</taxon>
        <taxon>Pseudomonadati</taxon>
        <taxon>Pseudomonadota</taxon>
        <taxon>Alphaproteobacteria</taxon>
        <taxon>Acetobacterales</taxon>
        <taxon>Roseomonadaceae</taxon>
        <taxon>Paracraurococcus</taxon>
    </lineage>
</organism>
<evidence type="ECO:0000313" key="2">
    <source>
        <dbReference type="EMBL" id="MBK1662080.1"/>
    </source>
</evidence>
<feature type="compositionally biased region" description="Low complexity" evidence="1">
    <location>
        <begin position="73"/>
        <end position="82"/>
    </location>
</feature>
<dbReference type="EMBL" id="NRSG01000444">
    <property type="protein sequence ID" value="MBK1662080.1"/>
    <property type="molecule type" value="Genomic_DNA"/>
</dbReference>
<feature type="compositionally biased region" description="Basic and acidic residues" evidence="1">
    <location>
        <begin position="93"/>
        <end position="104"/>
    </location>
</feature>
<sequence length="230" mass="23606">MPRIAREEYPRILAMVDGEGMRVAEVATAYGCTPANIYAILSKARQMPAGTGSAPMHPSPSALTHPGTEKAAEAPAAGASDPVLPPPADLFDDAPRRAEPRAADAADGACPGMPTKADGGPDAPVLETSTPGLTAAAPKPAAAGSTPARTAREVPAAATMPRSGARVGKGRGVALLMRTSDGEEAVHPFRSLEDLLSASKPILRSAVRSPEPIWFSVQEVELEAVAAEDF</sequence>
<feature type="compositionally biased region" description="Low complexity" evidence="1">
    <location>
        <begin position="130"/>
        <end position="148"/>
    </location>
</feature>
<evidence type="ECO:0000256" key="1">
    <source>
        <dbReference type="SAM" id="MobiDB-lite"/>
    </source>
</evidence>
<evidence type="ECO:0000313" key="3">
    <source>
        <dbReference type="Proteomes" id="UP000697995"/>
    </source>
</evidence>
<accession>A0ABS1D6I3</accession>
<comment type="caution">
    <text evidence="2">The sequence shown here is derived from an EMBL/GenBank/DDBJ whole genome shotgun (WGS) entry which is preliminary data.</text>
</comment>
<dbReference type="Proteomes" id="UP000697995">
    <property type="component" value="Unassembled WGS sequence"/>
</dbReference>
<protein>
    <submittedName>
        <fullName evidence="2">Uncharacterized protein</fullName>
    </submittedName>
</protein>